<reference evidence="2" key="1">
    <citation type="submission" date="2016-08" db="EMBL/GenBank/DDBJ databases">
        <authorList>
            <person name="Varghese N."/>
            <person name="Submissions Spin"/>
        </authorList>
    </citation>
    <scope>NUCLEOTIDE SEQUENCE [LARGE SCALE GENOMIC DNA]</scope>
    <source>
        <strain evidence="2">R-52791</strain>
    </source>
</reference>
<dbReference type="AlphaFoldDB" id="A0A1C4H397"/>
<dbReference type="Proteomes" id="UP000242610">
    <property type="component" value="Unassembled WGS sequence"/>
</dbReference>
<accession>A0A1C4H397</accession>
<sequence>MSCTSSCKSAVGTVCVCPCCGINHGVGRLAWSHASSVQTICPDGKKAQAGAEANVKNLKTIKISRKVPTQRSNRVSQEHLRTIEVVDWLIAHPSERAQIEAVNDAFQASAEKAIAGLTEKQKIRFADHFWCDFFASLVQLIDKGQLTINKVQQAVAEGVSNALITMVFDSIEKSRASSYGNKPGTINKNRNKTTRKVADRQSGLTAAVLKVVVKDVLISVFKAYSKSLTSNLAIYKKHFQILAILLCPNPQAHKLVWDTCLAPLLAESIANSLVQNLKSKNIRIPTVDVWDKQPVSAKAILEYVL</sequence>
<proteinExistence type="predicted"/>
<dbReference type="RefSeq" id="WP_143249587.1">
    <property type="nucleotide sequence ID" value="NZ_FMBL01000001.1"/>
</dbReference>
<protein>
    <submittedName>
        <fullName evidence="1">Uncharacterized protein</fullName>
    </submittedName>
</protein>
<organism evidence="1 2">
    <name type="scientific">Bifidobacterium commune</name>
    <dbReference type="NCBI Taxonomy" id="1505727"/>
    <lineage>
        <taxon>Bacteria</taxon>
        <taxon>Bacillati</taxon>
        <taxon>Actinomycetota</taxon>
        <taxon>Actinomycetes</taxon>
        <taxon>Bifidobacteriales</taxon>
        <taxon>Bifidobacteriaceae</taxon>
        <taxon>Bifidobacterium</taxon>
    </lineage>
</organism>
<evidence type="ECO:0000313" key="1">
    <source>
        <dbReference type="EMBL" id="SCC79088.1"/>
    </source>
</evidence>
<dbReference type="STRING" id="1505727.GA0061077_0568"/>
<keyword evidence="2" id="KW-1185">Reference proteome</keyword>
<gene>
    <name evidence="1" type="ORF">GA0061077_0568</name>
</gene>
<name>A0A1C4H397_9BIFI</name>
<evidence type="ECO:0000313" key="2">
    <source>
        <dbReference type="Proteomes" id="UP000242610"/>
    </source>
</evidence>
<dbReference type="EMBL" id="FMBL01000001">
    <property type="protein sequence ID" value="SCC79088.1"/>
    <property type="molecule type" value="Genomic_DNA"/>
</dbReference>
<dbReference type="OrthoDB" id="5147336at2"/>